<dbReference type="PANTHER" id="PTHR30592:SF1">
    <property type="entry name" value="SULFUR CARRIER PROTEIN FDHD"/>
    <property type="match status" value="1"/>
</dbReference>
<evidence type="ECO:0000313" key="4">
    <source>
        <dbReference type="EMBL" id="WNR44432.1"/>
    </source>
</evidence>
<comment type="function">
    <text evidence="3">Required for formate dehydrogenase (FDH) activity. Acts as a sulfur carrier protein that transfers sulfur from IscS to the molybdenum cofactor prior to its insertion into FDH.</text>
</comment>
<accession>A0AA96LM02</accession>
<sequence>MDGLEPKSASSATTTWSIHRYDGSEVLPAQDDIAIEAPLTIMLNGEEFATLVYTPSDTVDMVTGFLASEGLIRFVDQIESLTLEEDRGFAHVKLRQLHQLSREMVSKRFIGSCCGKSRQFYFHNDMRTAKTVRTKLSLTIAQCFHLMRELQDQSAEFRLTGGLHNAALCTANELLVTRADIGRHNALDKIYGHILRGRIPVKDKILAFSGRVSSEVALKAAKIGVGILLSKSAPTDLALRLADDLGITVVGFIRRNHLTVYTHPERIVECTQGLKS</sequence>
<dbReference type="GO" id="GO:0005737">
    <property type="term" value="C:cytoplasm"/>
    <property type="evidence" value="ECO:0007669"/>
    <property type="project" value="UniProtKB-SubCell"/>
</dbReference>
<name>A0AA96LM02_9BACL</name>
<dbReference type="Gene3D" id="3.40.140.10">
    <property type="entry name" value="Cytidine Deaminase, domain 2"/>
    <property type="match status" value="1"/>
</dbReference>
<proteinExistence type="inferred from homology"/>
<dbReference type="Proteomes" id="UP001304650">
    <property type="component" value="Chromosome"/>
</dbReference>
<evidence type="ECO:0000256" key="1">
    <source>
        <dbReference type="ARBA" id="ARBA00022490"/>
    </source>
</evidence>
<dbReference type="InterPro" id="IPR016193">
    <property type="entry name" value="Cytidine_deaminase-like"/>
</dbReference>
<comment type="subcellular location">
    <subcellularLocation>
        <location evidence="3">Cytoplasm</location>
    </subcellularLocation>
</comment>
<dbReference type="NCBIfam" id="TIGR00129">
    <property type="entry name" value="fdhD_narQ"/>
    <property type="match status" value="1"/>
</dbReference>
<dbReference type="SUPFAM" id="SSF53927">
    <property type="entry name" value="Cytidine deaminase-like"/>
    <property type="match status" value="1"/>
</dbReference>
<organism evidence="4 5">
    <name type="scientific">Paenibacillus roseopurpureus</name>
    <dbReference type="NCBI Taxonomy" id="2918901"/>
    <lineage>
        <taxon>Bacteria</taxon>
        <taxon>Bacillati</taxon>
        <taxon>Bacillota</taxon>
        <taxon>Bacilli</taxon>
        <taxon>Bacillales</taxon>
        <taxon>Paenibacillaceae</taxon>
        <taxon>Paenibacillus</taxon>
    </lineage>
</organism>
<dbReference type="AlphaFoldDB" id="A0AA96LM02"/>
<dbReference type="GO" id="GO:0006777">
    <property type="term" value="P:Mo-molybdopterin cofactor biosynthetic process"/>
    <property type="evidence" value="ECO:0007669"/>
    <property type="project" value="UniProtKB-UniRule"/>
</dbReference>
<gene>
    <name evidence="3 4" type="primary">fdhD</name>
    <name evidence="4" type="ORF">MJB10_25775</name>
</gene>
<keyword evidence="1 3" id="KW-0963">Cytoplasm</keyword>
<reference evidence="4" key="1">
    <citation type="submission" date="2022-02" db="EMBL/GenBank/DDBJ databases">
        <title>Paenibacillus sp. MBLB1832 Whole Genome Shotgun Sequencing.</title>
        <authorList>
            <person name="Hwang C.Y."/>
            <person name="Cho E.-S."/>
            <person name="Seo M.-J."/>
        </authorList>
    </citation>
    <scope>NUCLEOTIDE SEQUENCE</scope>
    <source>
        <strain evidence="4">MBLB1832</strain>
    </source>
</reference>
<dbReference type="Gene3D" id="3.10.20.10">
    <property type="match status" value="1"/>
</dbReference>
<dbReference type="InterPro" id="IPR003786">
    <property type="entry name" value="FdhD"/>
</dbReference>
<comment type="similarity">
    <text evidence="3">Belongs to the FdhD family.</text>
</comment>
<dbReference type="HAMAP" id="MF_00187">
    <property type="entry name" value="FdhD"/>
    <property type="match status" value="1"/>
</dbReference>
<keyword evidence="5" id="KW-1185">Reference proteome</keyword>
<dbReference type="PANTHER" id="PTHR30592">
    <property type="entry name" value="FORMATE DEHYDROGENASE"/>
    <property type="match status" value="1"/>
</dbReference>
<dbReference type="Pfam" id="PF02634">
    <property type="entry name" value="FdhD-NarQ"/>
    <property type="match status" value="1"/>
</dbReference>
<evidence type="ECO:0000313" key="5">
    <source>
        <dbReference type="Proteomes" id="UP001304650"/>
    </source>
</evidence>
<dbReference type="GO" id="GO:0016783">
    <property type="term" value="F:sulfurtransferase activity"/>
    <property type="evidence" value="ECO:0007669"/>
    <property type="project" value="InterPro"/>
</dbReference>
<dbReference type="GO" id="GO:0097163">
    <property type="term" value="F:sulfur carrier activity"/>
    <property type="evidence" value="ECO:0007669"/>
    <property type="project" value="UniProtKB-UniRule"/>
</dbReference>
<evidence type="ECO:0000256" key="2">
    <source>
        <dbReference type="ARBA" id="ARBA00023150"/>
    </source>
</evidence>
<dbReference type="KEGG" id="proo:MJB10_25775"/>
<comment type="caution">
    <text evidence="3">Lacks conserved residue(s) required for the propagation of feature annotation.</text>
</comment>
<dbReference type="RefSeq" id="WP_314800023.1">
    <property type="nucleotide sequence ID" value="NZ_CP130319.1"/>
</dbReference>
<dbReference type="PIRSF" id="PIRSF015626">
    <property type="entry name" value="FdhD"/>
    <property type="match status" value="1"/>
</dbReference>
<dbReference type="EMBL" id="CP130319">
    <property type="protein sequence ID" value="WNR44432.1"/>
    <property type="molecule type" value="Genomic_DNA"/>
</dbReference>
<feature type="active site" description="Cysteine persulfide intermediate" evidence="3">
    <location>
        <position position="114"/>
    </location>
</feature>
<evidence type="ECO:0000256" key="3">
    <source>
        <dbReference type="HAMAP-Rule" id="MF_00187"/>
    </source>
</evidence>
<keyword evidence="2 3" id="KW-0501">Molybdenum cofactor biosynthesis</keyword>
<protein>
    <recommendedName>
        <fullName evidence="3">Sulfur carrier protein FdhD</fullName>
    </recommendedName>
</protein>